<protein>
    <recommendedName>
        <fullName evidence="2">Prepilin type IV endopeptidase peptidase domain-containing protein</fullName>
    </recommendedName>
</protein>
<feature type="domain" description="Prepilin type IV endopeptidase peptidase" evidence="2">
    <location>
        <begin position="4"/>
        <end position="101"/>
    </location>
</feature>
<keyword evidence="1" id="KW-0472">Membrane</keyword>
<organism evidence="3 4">
    <name type="scientific">Caldanaerobacter subterraneus subsp. pacificus DSM 12653</name>
    <dbReference type="NCBI Taxonomy" id="391606"/>
    <lineage>
        <taxon>Bacteria</taxon>
        <taxon>Bacillati</taxon>
        <taxon>Bacillota</taxon>
        <taxon>Clostridia</taxon>
        <taxon>Thermoanaerobacterales</taxon>
        <taxon>Thermoanaerobacteraceae</taxon>
        <taxon>Caldanaerobacter</taxon>
    </lineage>
</organism>
<sequence length="132" mass="15027">MIKILILIILFFAAVEDIKKMEVGYIYPASILALSFVNFFFKPYINLKFYLLNSLLVFAVLFLFWLLGGIGGGDVKVLTALSFYAGFKIWDILLFSSVFFLLYSFVLRKFKTKLPFMPAVFVGTIGGLFANF</sequence>
<feature type="transmembrane region" description="Helical" evidence="1">
    <location>
        <begin position="114"/>
        <end position="130"/>
    </location>
</feature>
<dbReference type="Pfam" id="PF01478">
    <property type="entry name" value="Peptidase_A24"/>
    <property type="match status" value="1"/>
</dbReference>
<keyword evidence="1" id="KW-0812">Transmembrane</keyword>
<dbReference type="EMBL" id="ABXP02000126">
    <property type="protein sequence ID" value="KKC28521.1"/>
    <property type="molecule type" value="Genomic_DNA"/>
</dbReference>
<keyword evidence="1" id="KW-1133">Transmembrane helix</keyword>
<dbReference type="Gene3D" id="1.20.120.1220">
    <property type="match status" value="1"/>
</dbReference>
<feature type="transmembrane region" description="Helical" evidence="1">
    <location>
        <begin position="87"/>
        <end position="107"/>
    </location>
</feature>
<evidence type="ECO:0000313" key="4">
    <source>
        <dbReference type="Proteomes" id="UP000010146"/>
    </source>
</evidence>
<reference evidence="3 4" key="1">
    <citation type="submission" date="2008-07" db="EMBL/GenBank/DDBJ databases">
        <authorList>
            <person name="Gonzalez J."/>
            <person name="Sokolova T."/>
            <person name="Ferriera S."/>
            <person name="Johnson J."/>
            <person name="Kravitz S."/>
            <person name="Beeson K."/>
            <person name="Sutton G."/>
            <person name="Rogers Y.-H."/>
            <person name="Friedman R."/>
            <person name="Frazier M."/>
            <person name="Venter J.C."/>
        </authorList>
    </citation>
    <scope>NUCLEOTIDE SEQUENCE [LARGE SCALE GENOMIC DNA]</scope>
    <source>
        <strain evidence="3 4">DSM 12653</strain>
    </source>
</reference>
<dbReference type="Proteomes" id="UP000010146">
    <property type="component" value="Unassembled WGS sequence"/>
</dbReference>
<dbReference type="RefSeq" id="WP_236727750.1">
    <property type="nucleotide sequence ID" value="NZ_ABXP02000126.1"/>
</dbReference>
<feature type="transmembrane region" description="Helical" evidence="1">
    <location>
        <begin position="49"/>
        <end position="67"/>
    </location>
</feature>
<reference evidence="4" key="3">
    <citation type="submission" date="2015-02" db="EMBL/GenBank/DDBJ databases">
        <title>Genome analysis of three genomes within the thermophilic hydrogenogenic bacterial species Caldanaerobacter subterraneus.</title>
        <authorList>
            <person name="Sant'Anna F.H."/>
            <person name="Lebedinsky A."/>
            <person name="Sokolova T."/>
            <person name="Robb F.T."/>
            <person name="Gonzalez J.M."/>
        </authorList>
    </citation>
    <scope>NUCLEOTIDE SEQUENCE [LARGE SCALE GENOMIC DNA]</scope>
    <source>
        <strain evidence="4">DSM 12653</strain>
    </source>
</reference>
<evidence type="ECO:0000256" key="1">
    <source>
        <dbReference type="SAM" id="Phobius"/>
    </source>
</evidence>
<gene>
    <name evidence="3" type="ORF">CDSM653_02581</name>
</gene>
<dbReference type="GO" id="GO:0016020">
    <property type="term" value="C:membrane"/>
    <property type="evidence" value="ECO:0007669"/>
    <property type="project" value="InterPro"/>
</dbReference>
<evidence type="ECO:0000313" key="3">
    <source>
        <dbReference type="EMBL" id="KKC28521.1"/>
    </source>
</evidence>
<accession>A0A0F5PJC9</accession>
<dbReference type="GO" id="GO:0004190">
    <property type="term" value="F:aspartic-type endopeptidase activity"/>
    <property type="evidence" value="ECO:0007669"/>
    <property type="project" value="InterPro"/>
</dbReference>
<dbReference type="InterPro" id="IPR000045">
    <property type="entry name" value="Prepilin_IV_endopep_pep"/>
</dbReference>
<proteinExistence type="predicted"/>
<name>A0A0F5PJC9_9THEO</name>
<reference evidence="3 4" key="2">
    <citation type="journal article" date="2015" name="BMC Genomics">
        <title>Analysis of three genomes within the thermophilic bacterial species Caldanaerobacter subterraneus with a focus on carbon monoxide dehydrogenase evolution and hydrolase diversity.</title>
        <authorList>
            <person name="Sant'Anna F.H."/>
            <person name="Lebedinsky A.V."/>
            <person name="Sokolova T.G."/>
            <person name="Robb F.T."/>
            <person name="Gonzalez J.M."/>
        </authorList>
    </citation>
    <scope>NUCLEOTIDE SEQUENCE [LARGE SCALE GENOMIC DNA]</scope>
    <source>
        <strain evidence="3 4">DSM 12653</strain>
    </source>
</reference>
<feature type="transmembrane region" description="Helical" evidence="1">
    <location>
        <begin position="25"/>
        <end position="42"/>
    </location>
</feature>
<dbReference type="AlphaFoldDB" id="A0A0F5PJC9"/>
<comment type="caution">
    <text evidence="3">The sequence shown here is derived from an EMBL/GenBank/DDBJ whole genome shotgun (WGS) entry which is preliminary data.</text>
</comment>
<evidence type="ECO:0000259" key="2">
    <source>
        <dbReference type="Pfam" id="PF01478"/>
    </source>
</evidence>